<protein>
    <submittedName>
        <fullName evidence="2">Uncharacterized protein</fullName>
    </submittedName>
</protein>
<dbReference type="AlphaFoldDB" id="D6TKC2"/>
<evidence type="ECO:0000313" key="3">
    <source>
        <dbReference type="Proteomes" id="UP000004508"/>
    </source>
</evidence>
<evidence type="ECO:0000256" key="1">
    <source>
        <dbReference type="SAM" id="MobiDB-lite"/>
    </source>
</evidence>
<dbReference type="Proteomes" id="UP000004508">
    <property type="component" value="Unassembled WGS sequence"/>
</dbReference>
<dbReference type="EMBL" id="ADVG01000002">
    <property type="protein sequence ID" value="EFH86222.1"/>
    <property type="molecule type" value="Genomic_DNA"/>
</dbReference>
<reference evidence="2 3" key="1">
    <citation type="journal article" date="2011" name="Stand. Genomic Sci.">
        <title>Non-contiguous finished genome sequence and contextual data of the filamentous soil bacterium Ktedonobacter racemifer type strain (SOSP1-21).</title>
        <authorList>
            <person name="Chang Y.J."/>
            <person name="Land M."/>
            <person name="Hauser L."/>
            <person name="Chertkov O."/>
            <person name="Del Rio T.G."/>
            <person name="Nolan M."/>
            <person name="Copeland A."/>
            <person name="Tice H."/>
            <person name="Cheng J.F."/>
            <person name="Lucas S."/>
            <person name="Han C."/>
            <person name="Goodwin L."/>
            <person name="Pitluck S."/>
            <person name="Ivanova N."/>
            <person name="Ovchinikova G."/>
            <person name="Pati A."/>
            <person name="Chen A."/>
            <person name="Palaniappan K."/>
            <person name="Mavromatis K."/>
            <person name="Liolios K."/>
            <person name="Brettin T."/>
            <person name="Fiebig A."/>
            <person name="Rohde M."/>
            <person name="Abt B."/>
            <person name="Goker M."/>
            <person name="Detter J.C."/>
            <person name="Woyke T."/>
            <person name="Bristow J."/>
            <person name="Eisen J.A."/>
            <person name="Markowitz V."/>
            <person name="Hugenholtz P."/>
            <person name="Kyrpides N.C."/>
            <person name="Klenk H.P."/>
            <person name="Lapidus A."/>
        </authorList>
    </citation>
    <scope>NUCLEOTIDE SEQUENCE [LARGE SCALE GENOMIC DNA]</scope>
    <source>
        <strain evidence="3">DSM 44963</strain>
    </source>
</reference>
<organism evidence="2 3">
    <name type="scientific">Ktedonobacter racemifer DSM 44963</name>
    <dbReference type="NCBI Taxonomy" id="485913"/>
    <lineage>
        <taxon>Bacteria</taxon>
        <taxon>Bacillati</taxon>
        <taxon>Chloroflexota</taxon>
        <taxon>Ktedonobacteria</taxon>
        <taxon>Ktedonobacterales</taxon>
        <taxon>Ktedonobacteraceae</taxon>
        <taxon>Ktedonobacter</taxon>
    </lineage>
</organism>
<comment type="caution">
    <text evidence="2">The sequence shown here is derived from an EMBL/GenBank/DDBJ whole genome shotgun (WGS) entry which is preliminary data.</text>
</comment>
<proteinExistence type="predicted"/>
<dbReference type="InParanoid" id="D6TKC2"/>
<gene>
    <name evidence="2" type="ORF">Krac_7512</name>
</gene>
<sequence>MCRAGICPPGTSTDPLNKKGLLGPHKRPEQAFPCQDVVNKCFLVYYQITFRRFPGLVIFFSVILFTL</sequence>
<accession>D6TKC2</accession>
<feature type="region of interest" description="Disordered" evidence="1">
    <location>
        <begin position="1"/>
        <end position="20"/>
    </location>
</feature>
<keyword evidence="3" id="KW-1185">Reference proteome</keyword>
<name>D6TKC2_KTERA</name>
<evidence type="ECO:0000313" key="2">
    <source>
        <dbReference type="EMBL" id="EFH86222.1"/>
    </source>
</evidence>